<dbReference type="InterPro" id="IPR003661">
    <property type="entry name" value="HisK_dim/P_dom"/>
</dbReference>
<evidence type="ECO:0000256" key="8">
    <source>
        <dbReference type="ARBA" id="ARBA00022741"/>
    </source>
</evidence>
<feature type="domain" description="Histidine kinase" evidence="15">
    <location>
        <begin position="161"/>
        <end position="378"/>
    </location>
</feature>
<dbReference type="CDD" id="cd00075">
    <property type="entry name" value="HATPase"/>
    <property type="match status" value="1"/>
</dbReference>
<dbReference type="EC" id="2.7.13.3" evidence="3"/>
<keyword evidence="7 14" id="KW-0812">Transmembrane</keyword>
<keyword evidence="5" id="KW-0597">Phosphoprotein</keyword>
<dbReference type="PATRIC" id="fig|1423738.3.peg.17"/>
<evidence type="ECO:0000259" key="15">
    <source>
        <dbReference type="PROSITE" id="PS50109"/>
    </source>
</evidence>
<keyword evidence="4" id="KW-1003">Cell membrane</keyword>
<evidence type="ECO:0000256" key="2">
    <source>
        <dbReference type="ARBA" id="ARBA00004651"/>
    </source>
</evidence>
<organism evidence="16 17">
    <name type="scientific">Lapidilactobacillus dextrinicus DSM 20335</name>
    <dbReference type="NCBI Taxonomy" id="1423738"/>
    <lineage>
        <taxon>Bacteria</taxon>
        <taxon>Bacillati</taxon>
        <taxon>Bacillota</taxon>
        <taxon>Bacilli</taxon>
        <taxon>Lactobacillales</taxon>
        <taxon>Lactobacillaceae</taxon>
        <taxon>Lapidilactobacillus</taxon>
    </lineage>
</organism>
<dbReference type="InterPro" id="IPR050398">
    <property type="entry name" value="HssS/ArlS-like"/>
</dbReference>
<dbReference type="EMBL" id="AYYK01000008">
    <property type="protein sequence ID" value="KRM78864.1"/>
    <property type="molecule type" value="Genomic_DNA"/>
</dbReference>
<comment type="subcellular location">
    <subcellularLocation>
        <location evidence="2">Cell membrane</location>
        <topology evidence="2">Multi-pass membrane protein</topology>
    </subcellularLocation>
</comment>
<dbReference type="InterPro" id="IPR003594">
    <property type="entry name" value="HATPase_dom"/>
</dbReference>
<proteinExistence type="predicted"/>
<keyword evidence="17" id="KW-1185">Reference proteome</keyword>
<dbReference type="OrthoDB" id="335833at2"/>
<evidence type="ECO:0000256" key="12">
    <source>
        <dbReference type="ARBA" id="ARBA00023012"/>
    </source>
</evidence>
<keyword evidence="8" id="KW-0547">Nucleotide-binding</keyword>
<dbReference type="CDD" id="cd00082">
    <property type="entry name" value="HisKA"/>
    <property type="match status" value="1"/>
</dbReference>
<keyword evidence="11 14" id="KW-1133">Transmembrane helix</keyword>
<dbReference type="FunFam" id="1.10.287.130:FF:000001">
    <property type="entry name" value="Two-component sensor histidine kinase"/>
    <property type="match status" value="1"/>
</dbReference>
<dbReference type="Pfam" id="PF02518">
    <property type="entry name" value="HATPase_c"/>
    <property type="match status" value="1"/>
</dbReference>
<dbReference type="InterPro" id="IPR005467">
    <property type="entry name" value="His_kinase_dom"/>
</dbReference>
<feature type="transmembrane region" description="Helical" evidence="14">
    <location>
        <begin position="74"/>
        <end position="92"/>
    </location>
</feature>
<dbReference type="FunFam" id="3.30.565.10:FF:000013">
    <property type="entry name" value="Two-component sensor histidine kinase"/>
    <property type="match status" value="1"/>
</dbReference>
<dbReference type="InterPro" id="IPR036890">
    <property type="entry name" value="HATPase_C_sf"/>
</dbReference>
<comment type="catalytic activity">
    <reaction evidence="1">
        <text>ATP + protein L-histidine = ADP + protein N-phospho-L-histidine.</text>
        <dbReference type="EC" id="2.7.13.3"/>
    </reaction>
</comment>
<evidence type="ECO:0000256" key="9">
    <source>
        <dbReference type="ARBA" id="ARBA00022777"/>
    </source>
</evidence>
<protein>
    <recommendedName>
        <fullName evidence="3">histidine kinase</fullName>
        <ecNumber evidence="3">2.7.13.3</ecNumber>
    </recommendedName>
</protein>
<sequence>MDEQPQKIILKTREKWELFVEGIVTVALLLLLNFAVMILIDQAINSNQGLIDGIYQIKQAMTIGPWHLWSWQRLFFIALAVFDAIVVYWRLIRRYHNMQMRHIIEELHYIANGHIDHRVNLKVNGYLNEVVDSINALVDSTVNSMQEERKIEASKDELITNVSHDIRTPLTSIIGYLGLIEDGQYQNVDDILRYNHIAFEKTKQMKSLVEDLFEFTKVQQTHTKLQIQRFDLASMLEQLTADFELEAQKREMVIEVNVEQRPIMMQADSGKLVRVFSNLIVNAFKYGTDATKIVLSAHEEKNDVVISVANDGRQIPQKDLENIFERFYRVEGSRSSETGGSGLGLAIAQSIVKLHNGEIYATSNEYKTAFNIILPINTVQKED</sequence>
<dbReference type="GO" id="GO:0000155">
    <property type="term" value="F:phosphorelay sensor kinase activity"/>
    <property type="evidence" value="ECO:0007669"/>
    <property type="project" value="InterPro"/>
</dbReference>
<comment type="caution">
    <text evidence="16">The sequence shown here is derived from an EMBL/GenBank/DDBJ whole genome shotgun (WGS) entry which is preliminary data.</text>
</comment>
<evidence type="ECO:0000256" key="3">
    <source>
        <dbReference type="ARBA" id="ARBA00012438"/>
    </source>
</evidence>
<dbReference type="SMART" id="SM00388">
    <property type="entry name" value="HisKA"/>
    <property type="match status" value="1"/>
</dbReference>
<dbReference type="PANTHER" id="PTHR45528">
    <property type="entry name" value="SENSOR HISTIDINE KINASE CPXA"/>
    <property type="match status" value="1"/>
</dbReference>
<dbReference type="PRINTS" id="PR00344">
    <property type="entry name" value="BCTRLSENSOR"/>
</dbReference>
<dbReference type="STRING" id="1423738.FC84_GL000017"/>
<keyword evidence="13 14" id="KW-0472">Membrane</keyword>
<evidence type="ECO:0000256" key="1">
    <source>
        <dbReference type="ARBA" id="ARBA00000085"/>
    </source>
</evidence>
<evidence type="ECO:0000256" key="4">
    <source>
        <dbReference type="ARBA" id="ARBA00022475"/>
    </source>
</evidence>
<dbReference type="InterPro" id="IPR004358">
    <property type="entry name" value="Sig_transdc_His_kin-like_C"/>
</dbReference>
<dbReference type="GO" id="GO:0005886">
    <property type="term" value="C:plasma membrane"/>
    <property type="evidence" value="ECO:0007669"/>
    <property type="project" value="UniProtKB-SubCell"/>
</dbReference>
<keyword evidence="9 16" id="KW-0418">Kinase</keyword>
<dbReference type="Gene3D" id="1.10.287.130">
    <property type="match status" value="1"/>
</dbReference>
<evidence type="ECO:0000256" key="10">
    <source>
        <dbReference type="ARBA" id="ARBA00022840"/>
    </source>
</evidence>
<dbReference type="InterPro" id="IPR036097">
    <property type="entry name" value="HisK_dim/P_sf"/>
</dbReference>
<dbReference type="Proteomes" id="UP000051813">
    <property type="component" value="Unassembled WGS sequence"/>
</dbReference>
<evidence type="ECO:0000256" key="13">
    <source>
        <dbReference type="ARBA" id="ARBA00023136"/>
    </source>
</evidence>
<dbReference type="Pfam" id="PF00512">
    <property type="entry name" value="HisKA"/>
    <property type="match status" value="1"/>
</dbReference>
<dbReference type="GO" id="GO:0005524">
    <property type="term" value="F:ATP binding"/>
    <property type="evidence" value="ECO:0007669"/>
    <property type="project" value="UniProtKB-KW"/>
</dbReference>
<dbReference type="PROSITE" id="PS50109">
    <property type="entry name" value="HIS_KIN"/>
    <property type="match status" value="1"/>
</dbReference>
<keyword evidence="6" id="KW-0808">Transferase</keyword>
<accession>A0A0R2BII9</accession>
<dbReference type="RefSeq" id="WP_083479536.1">
    <property type="nucleotide sequence ID" value="NZ_AYYK01000008.1"/>
</dbReference>
<dbReference type="SUPFAM" id="SSF47384">
    <property type="entry name" value="Homodimeric domain of signal transducing histidine kinase"/>
    <property type="match status" value="1"/>
</dbReference>
<name>A0A0R2BII9_9LACO</name>
<dbReference type="AlphaFoldDB" id="A0A0R2BII9"/>
<evidence type="ECO:0000256" key="6">
    <source>
        <dbReference type="ARBA" id="ARBA00022679"/>
    </source>
</evidence>
<dbReference type="SUPFAM" id="SSF55874">
    <property type="entry name" value="ATPase domain of HSP90 chaperone/DNA topoisomerase II/histidine kinase"/>
    <property type="match status" value="1"/>
</dbReference>
<keyword evidence="12" id="KW-0902">Two-component regulatory system</keyword>
<feature type="transmembrane region" description="Helical" evidence="14">
    <location>
        <begin position="18"/>
        <end position="40"/>
    </location>
</feature>
<evidence type="ECO:0000256" key="14">
    <source>
        <dbReference type="SAM" id="Phobius"/>
    </source>
</evidence>
<dbReference type="SMART" id="SM00387">
    <property type="entry name" value="HATPase_c"/>
    <property type="match status" value="1"/>
</dbReference>
<evidence type="ECO:0000256" key="11">
    <source>
        <dbReference type="ARBA" id="ARBA00022989"/>
    </source>
</evidence>
<dbReference type="PANTHER" id="PTHR45528:SF1">
    <property type="entry name" value="SENSOR HISTIDINE KINASE CPXA"/>
    <property type="match status" value="1"/>
</dbReference>
<evidence type="ECO:0000256" key="5">
    <source>
        <dbReference type="ARBA" id="ARBA00022553"/>
    </source>
</evidence>
<evidence type="ECO:0000313" key="16">
    <source>
        <dbReference type="EMBL" id="KRM78864.1"/>
    </source>
</evidence>
<evidence type="ECO:0000256" key="7">
    <source>
        <dbReference type="ARBA" id="ARBA00022692"/>
    </source>
</evidence>
<reference evidence="16 17" key="1">
    <citation type="journal article" date="2015" name="Genome Announc.">
        <title>Expanding the biotechnology potential of lactobacilli through comparative genomics of 213 strains and associated genera.</title>
        <authorList>
            <person name="Sun Z."/>
            <person name="Harris H.M."/>
            <person name="McCann A."/>
            <person name="Guo C."/>
            <person name="Argimon S."/>
            <person name="Zhang W."/>
            <person name="Yang X."/>
            <person name="Jeffery I.B."/>
            <person name="Cooney J.C."/>
            <person name="Kagawa T.F."/>
            <person name="Liu W."/>
            <person name="Song Y."/>
            <person name="Salvetti E."/>
            <person name="Wrobel A."/>
            <person name="Rasinkangas P."/>
            <person name="Parkhill J."/>
            <person name="Rea M.C."/>
            <person name="O'Sullivan O."/>
            <person name="Ritari J."/>
            <person name="Douillard F.P."/>
            <person name="Paul Ross R."/>
            <person name="Yang R."/>
            <person name="Briner A.E."/>
            <person name="Felis G.E."/>
            <person name="de Vos W.M."/>
            <person name="Barrangou R."/>
            <person name="Klaenhammer T.R."/>
            <person name="Caufield P.W."/>
            <person name="Cui Y."/>
            <person name="Zhang H."/>
            <person name="O'Toole P.W."/>
        </authorList>
    </citation>
    <scope>NUCLEOTIDE SEQUENCE [LARGE SCALE GENOMIC DNA]</scope>
    <source>
        <strain evidence="16 17">DSM 20335</strain>
    </source>
</reference>
<keyword evidence="10" id="KW-0067">ATP-binding</keyword>
<dbReference type="Gene3D" id="3.30.565.10">
    <property type="entry name" value="Histidine kinase-like ATPase, C-terminal domain"/>
    <property type="match status" value="1"/>
</dbReference>
<gene>
    <name evidence="16" type="ORF">FC84_GL000017</name>
</gene>
<evidence type="ECO:0000313" key="17">
    <source>
        <dbReference type="Proteomes" id="UP000051813"/>
    </source>
</evidence>